<feature type="signal peptide" evidence="1">
    <location>
        <begin position="1"/>
        <end position="23"/>
    </location>
</feature>
<keyword evidence="1" id="KW-0732">Signal</keyword>
<feature type="chain" id="PRO_5002963221" evidence="1">
    <location>
        <begin position="24"/>
        <end position="91"/>
    </location>
</feature>
<organism evidence="2 3">
    <name type="scientific">Musicola paradisiaca (strain Ech703)</name>
    <name type="common">Dickeya paradisiaca</name>
    <name type="synonym">Dickeya dadantii</name>
    <dbReference type="NCBI Taxonomy" id="579405"/>
    <lineage>
        <taxon>Bacteria</taxon>
        <taxon>Pseudomonadati</taxon>
        <taxon>Pseudomonadota</taxon>
        <taxon>Gammaproteobacteria</taxon>
        <taxon>Enterobacterales</taxon>
        <taxon>Pectobacteriaceae</taxon>
        <taxon>Musicola</taxon>
    </lineage>
</organism>
<protein>
    <submittedName>
        <fullName evidence="2">Uncharacterized protein</fullName>
    </submittedName>
</protein>
<accession>C6CAC6</accession>
<gene>
    <name evidence="2" type="ordered locus">Dd703_0790</name>
</gene>
<dbReference type="HOGENOM" id="CLU_2422204_0_0_6"/>
<dbReference type="AlphaFoldDB" id="C6CAC6"/>
<dbReference type="EMBL" id="CP001654">
    <property type="protein sequence ID" value="ACS84601.1"/>
    <property type="molecule type" value="Genomic_DNA"/>
</dbReference>
<evidence type="ECO:0000256" key="1">
    <source>
        <dbReference type="SAM" id="SignalP"/>
    </source>
</evidence>
<evidence type="ECO:0000313" key="2">
    <source>
        <dbReference type="EMBL" id="ACS84601.1"/>
    </source>
</evidence>
<dbReference type="RefSeq" id="WP_012764420.1">
    <property type="nucleotide sequence ID" value="NC_012880.1"/>
</dbReference>
<sequence length="91" mass="9739">MKKTLSIATLLLLAAGYIGTASAASLPCRSPEWNAWVESQLSIRSTYANLEIGSTGWQQAVEGKLKAKGWPARNSVLWCAVVEKALSSKSS</sequence>
<keyword evidence="3" id="KW-1185">Reference proteome</keyword>
<proteinExistence type="predicted"/>
<evidence type="ECO:0000313" key="3">
    <source>
        <dbReference type="Proteomes" id="UP000002734"/>
    </source>
</evidence>
<name>C6CAC6_MUSP7</name>
<dbReference type="STRING" id="579405.Dd703_0790"/>
<dbReference type="KEGG" id="dda:Dd703_0790"/>
<reference evidence="2" key="1">
    <citation type="submission" date="2009-06" db="EMBL/GenBank/DDBJ databases">
        <title>Complete sequence of Dickeya dadantii Ech703.</title>
        <authorList>
            <consortium name="US DOE Joint Genome Institute"/>
            <person name="Lucas S."/>
            <person name="Copeland A."/>
            <person name="Lapidus A."/>
            <person name="Glavina del Rio T."/>
            <person name="Dalin E."/>
            <person name="Tice H."/>
            <person name="Bruce D."/>
            <person name="Goodwin L."/>
            <person name="Pitluck S."/>
            <person name="Chertkov O."/>
            <person name="Brettin T."/>
            <person name="Detter J.C."/>
            <person name="Han C."/>
            <person name="Larimer F."/>
            <person name="Land M."/>
            <person name="Hauser L."/>
            <person name="Kyrpides N."/>
            <person name="Mikhailova N."/>
            <person name="Balakrishnan V."/>
            <person name="Glasner J."/>
            <person name="Perna N.T."/>
        </authorList>
    </citation>
    <scope>NUCLEOTIDE SEQUENCE [LARGE SCALE GENOMIC DNA]</scope>
    <source>
        <strain evidence="2">Ech703</strain>
    </source>
</reference>
<dbReference type="Proteomes" id="UP000002734">
    <property type="component" value="Chromosome"/>
</dbReference>
<dbReference type="eggNOG" id="ENOG5033AYU">
    <property type="taxonomic scope" value="Bacteria"/>
</dbReference>